<dbReference type="KEGG" id="clup:CLUP02_06288"/>
<dbReference type="InterPro" id="IPR005828">
    <property type="entry name" value="MFS_sugar_transport-like"/>
</dbReference>
<name>A0A9Q8SP05_9PEZI</name>
<evidence type="ECO:0000256" key="6">
    <source>
        <dbReference type="SAM" id="Phobius"/>
    </source>
</evidence>
<dbReference type="InterPro" id="IPR050360">
    <property type="entry name" value="MFS_Sugar_Transporters"/>
</dbReference>
<accession>A0A9Q8SP05</accession>
<feature type="transmembrane region" description="Helical" evidence="6">
    <location>
        <begin position="317"/>
        <end position="334"/>
    </location>
</feature>
<evidence type="ECO:0000313" key="8">
    <source>
        <dbReference type="EMBL" id="UQC80803.1"/>
    </source>
</evidence>
<dbReference type="RefSeq" id="XP_049142431.1">
    <property type="nucleotide sequence ID" value="XM_049285288.1"/>
</dbReference>
<comment type="subcellular location">
    <subcellularLocation>
        <location evidence="1">Membrane</location>
        <topology evidence="1">Multi-pass membrane protein</topology>
    </subcellularLocation>
</comment>
<feature type="domain" description="Major facilitator superfamily (MFS) profile" evidence="7">
    <location>
        <begin position="147"/>
        <end position="574"/>
    </location>
</feature>
<dbReference type="EMBL" id="CP019475">
    <property type="protein sequence ID" value="UQC80803.1"/>
    <property type="molecule type" value="Genomic_DNA"/>
</dbReference>
<evidence type="ECO:0000256" key="2">
    <source>
        <dbReference type="ARBA" id="ARBA00010992"/>
    </source>
</evidence>
<feature type="transmembrane region" description="Helical" evidence="6">
    <location>
        <begin position="479"/>
        <end position="505"/>
    </location>
</feature>
<dbReference type="PANTHER" id="PTHR48022">
    <property type="entry name" value="PLASTIDIC GLUCOSE TRANSPORTER 4"/>
    <property type="match status" value="1"/>
</dbReference>
<keyword evidence="3 6" id="KW-0812">Transmembrane</keyword>
<feature type="transmembrane region" description="Helical" evidence="6">
    <location>
        <begin position="247"/>
        <end position="265"/>
    </location>
</feature>
<dbReference type="GO" id="GO:0016020">
    <property type="term" value="C:membrane"/>
    <property type="evidence" value="ECO:0007669"/>
    <property type="project" value="UniProtKB-SubCell"/>
</dbReference>
<sequence>MEPTLRPLTARLSETRVNHHLIATRKVASQTTDAGCTSDDVGASKMFLGKGGLMIFFTEISPDFTTTISIFPCHLTSCLESVLPMATTPANVETANALTDPSAAEKHGKHEPVLLDHVAHDAQAATEGQKNMSVMESFRAYPKSVAFSMVLSLCVVMEAYDTSLIGNFYGLPQFRRRFGVRLENGDYQLTSTWQSGLQNATQVGQMIGLFVGGIVAERYGYKKTFLGALVLNIVFIFLFFFAQNIGYLLAGGLLCGLPWGAFQALTTTYAADVTPMALRPIMTTYTNMCWVIGQFIGTGVLRGLLSRPDDWAWRIPYAIQWVFPLPIMVGVMLAPESPTWLVRKGRLTDARNALRRLASSSTTDAELDVSISMIAHTNEMERLNSEGTSYIDCFRGTNLRRTMIACFVWVGQVACGVWFGSNVIYFLQQAGFDSDNSFSFGLGTNAMAIVGTFLSWFLLPHVGLTVGGMGIPVPRPDLGWASGALLMVFVITYDMTVGPTCYCLVAEIPSTRLRIKTVAIARNAYLLASIGANFLNPPIINPSAWNLRGKGGFIWEGICFCELVWAYFCLPEPKGRSPAELEMLFENRVSARQFAQAKVEVFADNVERDEKHDGPMAVNVEGRIMSSTEPRKYTNTFLNILPMRPLVTIDGDRRCR</sequence>
<protein>
    <submittedName>
        <fullName evidence="8">General alpha-glucoside permease</fullName>
    </submittedName>
</protein>
<dbReference type="SUPFAM" id="SSF103473">
    <property type="entry name" value="MFS general substrate transporter"/>
    <property type="match status" value="1"/>
</dbReference>
<dbReference type="AlphaFoldDB" id="A0A9Q8SP05"/>
<feature type="transmembrane region" description="Helical" evidence="6">
    <location>
        <begin position="439"/>
        <end position="459"/>
    </location>
</feature>
<evidence type="ECO:0000259" key="7">
    <source>
        <dbReference type="PROSITE" id="PS50850"/>
    </source>
</evidence>
<dbReference type="Proteomes" id="UP000830671">
    <property type="component" value="Chromosome 3"/>
</dbReference>
<feature type="transmembrane region" description="Helical" evidence="6">
    <location>
        <begin position="402"/>
        <end position="427"/>
    </location>
</feature>
<evidence type="ECO:0000256" key="3">
    <source>
        <dbReference type="ARBA" id="ARBA00022692"/>
    </source>
</evidence>
<dbReference type="InterPro" id="IPR020846">
    <property type="entry name" value="MFS_dom"/>
</dbReference>
<comment type="similarity">
    <text evidence="2">Belongs to the major facilitator superfamily. Sugar transporter (TC 2.A.1.1) family.</text>
</comment>
<dbReference type="Gene3D" id="1.20.1250.20">
    <property type="entry name" value="MFS general substrate transporter like domains"/>
    <property type="match status" value="1"/>
</dbReference>
<feature type="transmembrane region" description="Helical" evidence="6">
    <location>
        <begin position="225"/>
        <end position="242"/>
    </location>
</feature>
<dbReference type="PROSITE" id="PS50850">
    <property type="entry name" value="MFS"/>
    <property type="match status" value="1"/>
</dbReference>
<reference evidence="8" key="1">
    <citation type="journal article" date="2021" name="Mol. Plant Microbe Interact.">
        <title>Complete Genome Sequence of the Plant-Pathogenic Fungus Colletotrichum lupini.</title>
        <authorList>
            <person name="Baroncelli R."/>
            <person name="Pensec F."/>
            <person name="Da Lio D."/>
            <person name="Boufleur T."/>
            <person name="Vicente I."/>
            <person name="Sarrocco S."/>
            <person name="Picot A."/>
            <person name="Baraldi E."/>
            <person name="Sukno S."/>
            <person name="Thon M."/>
            <person name="Le Floch G."/>
        </authorList>
    </citation>
    <scope>NUCLEOTIDE SEQUENCE</scope>
    <source>
        <strain evidence="8">IMI 504893</strain>
    </source>
</reference>
<evidence type="ECO:0000313" key="9">
    <source>
        <dbReference type="Proteomes" id="UP000830671"/>
    </source>
</evidence>
<feature type="transmembrane region" description="Helical" evidence="6">
    <location>
        <begin position="285"/>
        <end position="305"/>
    </location>
</feature>
<keyword evidence="4 6" id="KW-1133">Transmembrane helix</keyword>
<dbReference type="InterPro" id="IPR036259">
    <property type="entry name" value="MFS_trans_sf"/>
</dbReference>
<evidence type="ECO:0000256" key="5">
    <source>
        <dbReference type="ARBA" id="ARBA00023136"/>
    </source>
</evidence>
<organism evidence="8 9">
    <name type="scientific">Colletotrichum lupini</name>
    <dbReference type="NCBI Taxonomy" id="145971"/>
    <lineage>
        <taxon>Eukaryota</taxon>
        <taxon>Fungi</taxon>
        <taxon>Dikarya</taxon>
        <taxon>Ascomycota</taxon>
        <taxon>Pezizomycotina</taxon>
        <taxon>Sordariomycetes</taxon>
        <taxon>Hypocreomycetidae</taxon>
        <taxon>Glomerellales</taxon>
        <taxon>Glomerellaceae</taxon>
        <taxon>Colletotrichum</taxon>
        <taxon>Colletotrichum acutatum species complex</taxon>
    </lineage>
</organism>
<dbReference type="PANTHER" id="PTHR48022:SF5">
    <property type="entry name" value="ALPHA-GLUCOSIDES PERMEASE MPH2-RELATED"/>
    <property type="match status" value="1"/>
</dbReference>
<dbReference type="GO" id="GO:0005351">
    <property type="term" value="F:carbohydrate:proton symporter activity"/>
    <property type="evidence" value="ECO:0007669"/>
    <property type="project" value="TreeGrafter"/>
</dbReference>
<evidence type="ECO:0000256" key="4">
    <source>
        <dbReference type="ARBA" id="ARBA00022989"/>
    </source>
</evidence>
<gene>
    <name evidence="8" type="ORF">CLUP02_06288</name>
</gene>
<keyword evidence="9" id="KW-1185">Reference proteome</keyword>
<evidence type="ECO:0000256" key="1">
    <source>
        <dbReference type="ARBA" id="ARBA00004141"/>
    </source>
</evidence>
<dbReference type="Pfam" id="PF00083">
    <property type="entry name" value="Sugar_tr"/>
    <property type="match status" value="1"/>
</dbReference>
<keyword evidence="5 6" id="KW-0472">Membrane</keyword>
<proteinExistence type="inferred from homology"/>
<dbReference type="FunFam" id="1.20.1250.20:FF:000078">
    <property type="entry name" value="MFS maltose transporter, putative"/>
    <property type="match status" value="1"/>
</dbReference>
<dbReference type="GeneID" id="73340298"/>